<dbReference type="GO" id="GO:0005840">
    <property type="term" value="C:ribosome"/>
    <property type="evidence" value="ECO:0007669"/>
    <property type="project" value="UniProtKB-KW"/>
</dbReference>
<dbReference type="Proteomes" id="UP000192980">
    <property type="component" value="Unassembled WGS sequence"/>
</dbReference>
<dbReference type="EMBL" id="FXAU01000004">
    <property type="protein sequence ID" value="SMG34575.1"/>
    <property type="molecule type" value="Genomic_DNA"/>
</dbReference>
<dbReference type="PANTHER" id="PTHR43877">
    <property type="entry name" value="AMINOALKYLPHOSPHONATE N-ACETYLTRANSFERASE-RELATED-RELATED"/>
    <property type="match status" value="1"/>
</dbReference>
<organism evidence="4 5">
    <name type="scientific">Sphingobacterium psychroaquaticum</name>
    <dbReference type="NCBI Taxonomy" id="561061"/>
    <lineage>
        <taxon>Bacteria</taxon>
        <taxon>Pseudomonadati</taxon>
        <taxon>Bacteroidota</taxon>
        <taxon>Sphingobacteriia</taxon>
        <taxon>Sphingobacteriales</taxon>
        <taxon>Sphingobacteriaceae</taxon>
        <taxon>Sphingobacterium</taxon>
    </lineage>
</organism>
<accession>A0A1X7K1P0</accession>
<keyword evidence="1" id="KW-0808">Transferase</keyword>
<proteinExistence type="predicted"/>
<dbReference type="RefSeq" id="WP_085473159.1">
    <property type="nucleotide sequence ID" value="NZ_FXAU01000004.1"/>
</dbReference>
<keyword evidence="4" id="KW-0687">Ribonucleoprotein</keyword>
<dbReference type="PROSITE" id="PS51186">
    <property type="entry name" value="GNAT"/>
    <property type="match status" value="1"/>
</dbReference>
<gene>
    <name evidence="4" type="ORF">SAMN05660862_2417</name>
</gene>
<reference evidence="4 5" key="1">
    <citation type="submission" date="2017-04" db="EMBL/GenBank/DDBJ databases">
        <authorList>
            <person name="Afonso C.L."/>
            <person name="Miller P.J."/>
            <person name="Scott M.A."/>
            <person name="Spackman E."/>
            <person name="Goraichik I."/>
            <person name="Dimitrov K.M."/>
            <person name="Suarez D.L."/>
            <person name="Swayne D.E."/>
        </authorList>
    </citation>
    <scope>NUCLEOTIDE SEQUENCE [LARGE SCALE GENOMIC DNA]</scope>
    <source>
        <strain evidence="4 5">DSM 22418</strain>
    </source>
</reference>
<keyword evidence="4" id="KW-0689">Ribosomal protein</keyword>
<name>A0A1X7K1P0_9SPHI</name>
<keyword evidence="2" id="KW-0012">Acyltransferase</keyword>
<dbReference type="Gene3D" id="3.40.630.30">
    <property type="match status" value="1"/>
</dbReference>
<dbReference type="Pfam" id="PF00583">
    <property type="entry name" value="Acetyltransf_1"/>
    <property type="match status" value="1"/>
</dbReference>
<dbReference type="InterPro" id="IPR016181">
    <property type="entry name" value="Acyl_CoA_acyltransferase"/>
</dbReference>
<feature type="domain" description="N-acetyltransferase" evidence="3">
    <location>
        <begin position="1"/>
        <end position="148"/>
    </location>
</feature>
<dbReference type="InterPro" id="IPR000182">
    <property type="entry name" value="GNAT_dom"/>
</dbReference>
<keyword evidence="5" id="KW-1185">Reference proteome</keyword>
<evidence type="ECO:0000313" key="4">
    <source>
        <dbReference type="EMBL" id="SMG34575.1"/>
    </source>
</evidence>
<dbReference type="InterPro" id="IPR050832">
    <property type="entry name" value="Bact_Acetyltransf"/>
</dbReference>
<evidence type="ECO:0000256" key="1">
    <source>
        <dbReference type="ARBA" id="ARBA00022679"/>
    </source>
</evidence>
<protein>
    <submittedName>
        <fullName evidence="4">Ribosomal protein S18 acetylase RimI</fullName>
    </submittedName>
</protein>
<dbReference type="AlphaFoldDB" id="A0A1X7K1P0"/>
<dbReference type="PANTHER" id="PTHR43877:SF2">
    <property type="entry name" value="AMINOALKYLPHOSPHONATE N-ACETYLTRANSFERASE-RELATED"/>
    <property type="match status" value="1"/>
</dbReference>
<dbReference type="CDD" id="cd04301">
    <property type="entry name" value="NAT_SF"/>
    <property type="match status" value="1"/>
</dbReference>
<dbReference type="OrthoDB" id="9792929at2"/>
<sequence length="148" mass="16695">MIRRASIDDLADIVPLFDAYRIFYGQASDLERARLFLDARLNNQESIIFIAYQDDRAVGFTQLYPTYSSVRTHKSWILNDLYVAATARKTGIGESLINSAIAFAKADGTDVIQLETQIDNSVAQGLYLKMGFVLQERGTDFLLFKKSI</sequence>
<evidence type="ECO:0000313" key="5">
    <source>
        <dbReference type="Proteomes" id="UP000192980"/>
    </source>
</evidence>
<evidence type="ECO:0000256" key="2">
    <source>
        <dbReference type="ARBA" id="ARBA00023315"/>
    </source>
</evidence>
<dbReference type="GO" id="GO:0016747">
    <property type="term" value="F:acyltransferase activity, transferring groups other than amino-acyl groups"/>
    <property type="evidence" value="ECO:0007669"/>
    <property type="project" value="InterPro"/>
</dbReference>
<evidence type="ECO:0000259" key="3">
    <source>
        <dbReference type="PROSITE" id="PS51186"/>
    </source>
</evidence>
<dbReference type="STRING" id="561061.SAMN05660862_2417"/>
<dbReference type="SUPFAM" id="SSF55729">
    <property type="entry name" value="Acyl-CoA N-acyltransferases (Nat)"/>
    <property type="match status" value="1"/>
</dbReference>